<keyword evidence="1" id="KW-0732">Signal</keyword>
<name>A0ABW5GTX9_9PSEU</name>
<comment type="caution">
    <text evidence="2">The sequence shown here is derived from an EMBL/GenBank/DDBJ whole genome shotgun (WGS) entry which is preliminary data.</text>
</comment>
<accession>A0ABW5GTX9</accession>
<protein>
    <recommendedName>
        <fullName evidence="4">Photosynthesis system II assembly factor Ycf48/Hcf136-like domain-containing protein</fullName>
    </recommendedName>
</protein>
<dbReference type="Gene3D" id="2.130.10.10">
    <property type="entry name" value="YVTN repeat-like/Quinoprotein amine dehydrogenase"/>
    <property type="match status" value="2"/>
</dbReference>
<dbReference type="RefSeq" id="WP_378214321.1">
    <property type="nucleotide sequence ID" value="NZ_JBHSBK010000025.1"/>
</dbReference>
<evidence type="ECO:0000313" key="2">
    <source>
        <dbReference type="EMBL" id="MFD2464332.1"/>
    </source>
</evidence>
<dbReference type="Proteomes" id="UP001597419">
    <property type="component" value="Unassembled WGS sequence"/>
</dbReference>
<dbReference type="EMBL" id="JBHUKU010000025">
    <property type="protein sequence ID" value="MFD2464332.1"/>
    <property type="molecule type" value="Genomic_DNA"/>
</dbReference>
<keyword evidence="3" id="KW-1185">Reference proteome</keyword>
<evidence type="ECO:0008006" key="4">
    <source>
        <dbReference type="Google" id="ProtNLM"/>
    </source>
</evidence>
<organism evidence="2 3">
    <name type="scientific">Amycolatopsis samaneae</name>
    <dbReference type="NCBI Taxonomy" id="664691"/>
    <lineage>
        <taxon>Bacteria</taxon>
        <taxon>Bacillati</taxon>
        <taxon>Actinomycetota</taxon>
        <taxon>Actinomycetes</taxon>
        <taxon>Pseudonocardiales</taxon>
        <taxon>Pseudonocardiaceae</taxon>
        <taxon>Amycolatopsis</taxon>
    </lineage>
</organism>
<evidence type="ECO:0000256" key="1">
    <source>
        <dbReference type="SAM" id="SignalP"/>
    </source>
</evidence>
<sequence>MTCNRAVSVVFALLVLSALFAPMPPASAEPAVPEGFAPASASWADADDGYVLGYAPCAGSRWCPVLLGTTDGGTRWQRLGAPSLSLPDNHNHVQLSYFGAGRAYVSDGNRLEATRDGGRTWSAVTLADTGNAFYLGRIAETHGRTFALLSTYGETGSTRLYSGVAGTPLLAPVPGFVATGGLTYGDLAVGGGLQVVLGADYGVERYWTAADGEHLTPAPAPCPAGSTAALGGVREGRVVALCSGSAGSPRPGSMTRGVRHAPGLGGEFTGTAQGPAQGIHQGFGAATANSVTVAAVGGGADFLHGTDDGGATWHTTVLGDHGAGLADLDFPGTDTGIVVAGAPDDPNGSAVFRTTDGGRSWHELTIG</sequence>
<dbReference type="InterPro" id="IPR015943">
    <property type="entry name" value="WD40/YVTN_repeat-like_dom_sf"/>
</dbReference>
<reference evidence="3" key="1">
    <citation type="journal article" date="2019" name="Int. J. Syst. Evol. Microbiol.">
        <title>The Global Catalogue of Microorganisms (GCM) 10K type strain sequencing project: providing services to taxonomists for standard genome sequencing and annotation.</title>
        <authorList>
            <consortium name="The Broad Institute Genomics Platform"/>
            <consortium name="The Broad Institute Genome Sequencing Center for Infectious Disease"/>
            <person name="Wu L."/>
            <person name="Ma J."/>
        </authorList>
    </citation>
    <scope>NUCLEOTIDE SEQUENCE [LARGE SCALE GENOMIC DNA]</scope>
    <source>
        <strain evidence="3">CGMCC 4.7643</strain>
    </source>
</reference>
<gene>
    <name evidence="2" type="ORF">ACFSYJ_37355</name>
</gene>
<feature type="signal peptide" evidence="1">
    <location>
        <begin position="1"/>
        <end position="28"/>
    </location>
</feature>
<dbReference type="SUPFAM" id="SSF110296">
    <property type="entry name" value="Oligoxyloglucan reducing end-specific cellobiohydrolase"/>
    <property type="match status" value="1"/>
</dbReference>
<feature type="chain" id="PRO_5047305832" description="Photosynthesis system II assembly factor Ycf48/Hcf136-like domain-containing protein" evidence="1">
    <location>
        <begin position="29"/>
        <end position="367"/>
    </location>
</feature>
<proteinExistence type="predicted"/>
<evidence type="ECO:0000313" key="3">
    <source>
        <dbReference type="Proteomes" id="UP001597419"/>
    </source>
</evidence>